<evidence type="ECO:0000256" key="2">
    <source>
        <dbReference type="ARBA" id="ARBA00004319"/>
    </source>
</evidence>
<keyword evidence="9" id="KW-1185">Reference proteome</keyword>
<organism evidence="8 9">
    <name type="scientific">Phialocephala subalpina</name>
    <dbReference type="NCBI Taxonomy" id="576137"/>
    <lineage>
        <taxon>Eukaryota</taxon>
        <taxon>Fungi</taxon>
        <taxon>Dikarya</taxon>
        <taxon>Ascomycota</taxon>
        <taxon>Pezizomycotina</taxon>
        <taxon>Leotiomycetes</taxon>
        <taxon>Helotiales</taxon>
        <taxon>Mollisiaceae</taxon>
        <taxon>Phialocephala</taxon>
        <taxon>Phialocephala fortinii species complex</taxon>
    </lineage>
</organism>
<dbReference type="SUPFAM" id="SSF52833">
    <property type="entry name" value="Thioredoxin-like"/>
    <property type="match status" value="3"/>
</dbReference>
<dbReference type="PANTHER" id="PTHR18929">
    <property type="entry name" value="PROTEIN DISULFIDE ISOMERASE"/>
    <property type="match status" value="1"/>
</dbReference>
<evidence type="ECO:0000256" key="7">
    <source>
        <dbReference type="ARBA" id="ARBA00023284"/>
    </source>
</evidence>
<keyword evidence="6" id="KW-0413">Isomerase</keyword>
<dbReference type="InterPro" id="IPR036249">
    <property type="entry name" value="Thioredoxin-like_sf"/>
</dbReference>
<evidence type="ECO:0000256" key="1">
    <source>
        <dbReference type="ARBA" id="ARBA00001182"/>
    </source>
</evidence>
<evidence type="ECO:0000256" key="6">
    <source>
        <dbReference type="ARBA" id="ARBA00023235"/>
    </source>
</evidence>
<dbReference type="Proteomes" id="UP000184330">
    <property type="component" value="Unassembled WGS sequence"/>
</dbReference>
<comment type="subcellular location">
    <subcellularLocation>
        <location evidence="2">Endoplasmic reticulum lumen</location>
    </subcellularLocation>
</comment>
<dbReference type="PANTHER" id="PTHR18929:SF132">
    <property type="entry name" value="PROTEIN DISULFIDE-ISOMERASE A3"/>
    <property type="match status" value="1"/>
</dbReference>
<sequence>MSPRWNHFKPTFEQIATNLLKNGTQCAVVDIDKSYDLVQRLDIDGGAPSLYLFQEGVHDWRMYGGALREKESKISALPLATLLTLPSRNHEVPSPTELRTHSNVTPDNLESFCAQDDPEFAAAEGILIPSIAVYKNFDDGKVVKWFSTDVDAMAEFILNAARPLIREFLPELHDDLLRLQEGVPLGTQSVMEALARAHKSRIHFGTWDISQYAEMDEDLRLIHPTYPAFAIREPIKNHRFPLNASSLSLEDTLPDFVSDFLNGNLHPSVRSAPAPIQTSPVIEIVATAFEEVVLDPKKDKLAKLYGDDERWKDKVVIAKMDAEENYVPEEELRMFPTFRLYSANYEIINEGERKPWEQGQGYDWEEYREADRSVESLAKFIEENWSLGARLNLEGQ</sequence>
<dbReference type="STRING" id="576137.A0A1L7WY57"/>
<dbReference type="Gene3D" id="3.40.30.10">
    <property type="entry name" value="Glutaredoxin"/>
    <property type="match status" value="3"/>
</dbReference>
<evidence type="ECO:0000256" key="4">
    <source>
        <dbReference type="ARBA" id="ARBA00012723"/>
    </source>
</evidence>
<keyword evidence="7" id="KW-0676">Redox-active center</keyword>
<dbReference type="GO" id="GO:0034976">
    <property type="term" value="P:response to endoplasmic reticulum stress"/>
    <property type="evidence" value="ECO:0007669"/>
    <property type="project" value="TreeGrafter"/>
</dbReference>
<comment type="catalytic activity">
    <reaction evidence="1">
        <text>Catalyzes the rearrangement of -S-S- bonds in proteins.</text>
        <dbReference type="EC" id="5.3.4.1"/>
    </reaction>
</comment>
<evidence type="ECO:0000256" key="5">
    <source>
        <dbReference type="ARBA" id="ARBA00022824"/>
    </source>
</evidence>
<protein>
    <recommendedName>
        <fullName evidence="4">protein disulfide-isomerase</fullName>
        <ecNumber evidence="4">5.3.4.1</ecNumber>
    </recommendedName>
</protein>
<dbReference type="EMBL" id="FJOG01000010">
    <property type="protein sequence ID" value="CZR57706.1"/>
    <property type="molecule type" value="Genomic_DNA"/>
</dbReference>
<accession>A0A1L7WY57</accession>
<dbReference type="AlphaFoldDB" id="A0A1L7WY57"/>
<dbReference type="CDD" id="cd02961">
    <property type="entry name" value="PDI_a_family"/>
    <property type="match status" value="1"/>
</dbReference>
<dbReference type="OrthoDB" id="427280at2759"/>
<evidence type="ECO:0000256" key="3">
    <source>
        <dbReference type="ARBA" id="ARBA00006347"/>
    </source>
</evidence>
<proteinExistence type="inferred from homology"/>
<gene>
    <name evidence="8" type="ORF">PAC_07595</name>
</gene>
<keyword evidence="5" id="KW-0256">Endoplasmic reticulum</keyword>
<dbReference type="EC" id="5.3.4.1" evidence="4"/>
<evidence type="ECO:0000313" key="9">
    <source>
        <dbReference type="Proteomes" id="UP000184330"/>
    </source>
</evidence>
<reference evidence="8 9" key="1">
    <citation type="submission" date="2016-03" db="EMBL/GenBank/DDBJ databases">
        <authorList>
            <person name="Ploux O."/>
        </authorList>
    </citation>
    <scope>NUCLEOTIDE SEQUENCE [LARGE SCALE GENOMIC DNA]</scope>
    <source>
        <strain evidence="8 9">UAMH 11012</strain>
    </source>
</reference>
<evidence type="ECO:0000313" key="8">
    <source>
        <dbReference type="EMBL" id="CZR57706.1"/>
    </source>
</evidence>
<name>A0A1L7WY57_9HELO</name>
<dbReference type="GO" id="GO:0003756">
    <property type="term" value="F:protein disulfide isomerase activity"/>
    <property type="evidence" value="ECO:0007669"/>
    <property type="project" value="UniProtKB-EC"/>
</dbReference>
<dbReference type="GO" id="GO:0006457">
    <property type="term" value="P:protein folding"/>
    <property type="evidence" value="ECO:0007669"/>
    <property type="project" value="TreeGrafter"/>
</dbReference>
<dbReference type="GO" id="GO:0005788">
    <property type="term" value="C:endoplasmic reticulum lumen"/>
    <property type="evidence" value="ECO:0007669"/>
    <property type="project" value="UniProtKB-SubCell"/>
</dbReference>
<comment type="similarity">
    <text evidence="3">Belongs to the protein disulfide isomerase family.</text>
</comment>